<keyword evidence="4" id="KW-1185">Reference proteome</keyword>
<feature type="transmembrane region" description="Helical" evidence="2">
    <location>
        <begin position="115"/>
        <end position="137"/>
    </location>
</feature>
<dbReference type="Proteomes" id="UP000469430">
    <property type="component" value="Unassembled WGS sequence"/>
</dbReference>
<dbReference type="OrthoDB" id="8455740at2"/>
<evidence type="ECO:0000256" key="1">
    <source>
        <dbReference type="SAM" id="MobiDB-lite"/>
    </source>
</evidence>
<keyword evidence="2" id="KW-0472">Membrane</keyword>
<sequence length="448" mass="46799">MTVCLCCGADQPYGLLIFNHQILGQPRCGRFRRRCGEHRVSGSDGKTCPACAEEVKLAAKICRFCRYDFETGAADGAANDSGAPAAPSVAPADSTPVASTVAQEPATGRKRHSTLALTIAIYALLTGLGMALGIFVFDRMAEHPEPVEETAAVVEEQPVVAQGAQAAKDEAIRQFEKAIDTFYSGTNSDVQTLAAEPAARISVNLAMEMFGQPGGGLVFRNMERQERETLAVWAATARSAGTDGKDLVVGATMDGSPTIRSVWSGEAQQNDRVMPAILLEADLPLVNAVAGRRQTACLRRLSVIDQEFGMERAVSYLPCGQSDLAIAKAMKSAGVIDIPPEYGTAIQAADGHSAAPSSMDGNADQNVDFSDITSTPAPAARSVTRPTTRPAAPALRNRSQQPTGVIAMTDADDAGHAAEAAATAARAAAQVPTKATRGHSGADAATEM</sequence>
<gene>
    <name evidence="3" type="ORF">GRI97_07015</name>
</gene>
<feature type="compositionally biased region" description="Low complexity" evidence="1">
    <location>
        <begin position="80"/>
        <end position="99"/>
    </location>
</feature>
<accession>A0A6I4TS49</accession>
<proteinExistence type="predicted"/>
<feature type="compositionally biased region" description="Low complexity" evidence="1">
    <location>
        <begin position="417"/>
        <end position="435"/>
    </location>
</feature>
<feature type="region of interest" description="Disordered" evidence="1">
    <location>
        <begin position="417"/>
        <end position="448"/>
    </location>
</feature>
<feature type="compositionally biased region" description="Polar residues" evidence="1">
    <location>
        <begin position="355"/>
        <end position="376"/>
    </location>
</feature>
<keyword evidence="2" id="KW-1133">Transmembrane helix</keyword>
<organism evidence="3 4">
    <name type="scientific">Croceibacterium xixiisoli</name>
    <dbReference type="NCBI Taxonomy" id="1476466"/>
    <lineage>
        <taxon>Bacteria</taxon>
        <taxon>Pseudomonadati</taxon>
        <taxon>Pseudomonadota</taxon>
        <taxon>Alphaproteobacteria</taxon>
        <taxon>Sphingomonadales</taxon>
        <taxon>Erythrobacteraceae</taxon>
        <taxon>Croceibacterium</taxon>
    </lineage>
</organism>
<reference evidence="3 4" key="1">
    <citation type="submission" date="2019-12" db="EMBL/GenBank/DDBJ databases">
        <title>Genomic-based taxomic classification of the family Erythrobacteraceae.</title>
        <authorList>
            <person name="Xu L."/>
        </authorList>
    </citation>
    <scope>NUCLEOTIDE SEQUENCE [LARGE SCALE GENOMIC DNA]</scope>
    <source>
        <strain evidence="3 4">S36</strain>
    </source>
</reference>
<dbReference type="AlphaFoldDB" id="A0A6I4TS49"/>
<feature type="region of interest" description="Disordered" evidence="1">
    <location>
        <begin position="350"/>
        <end position="402"/>
    </location>
</feature>
<protein>
    <submittedName>
        <fullName evidence="3">Uncharacterized protein</fullName>
    </submittedName>
</protein>
<name>A0A6I4TS49_9SPHN</name>
<evidence type="ECO:0000313" key="3">
    <source>
        <dbReference type="EMBL" id="MXO98732.1"/>
    </source>
</evidence>
<feature type="region of interest" description="Disordered" evidence="1">
    <location>
        <begin position="80"/>
        <end position="106"/>
    </location>
</feature>
<comment type="caution">
    <text evidence="3">The sequence shown here is derived from an EMBL/GenBank/DDBJ whole genome shotgun (WGS) entry which is preliminary data.</text>
</comment>
<evidence type="ECO:0000313" key="4">
    <source>
        <dbReference type="Proteomes" id="UP000469430"/>
    </source>
</evidence>
<dbReference type="EMBL" id="WTYJ01000001">
    <property type="protein sequence ID" value="MXO98732.1"/>
    <property type="molecule type" value="Genomic_DNA"/>
</dbReference>
<keyword evidence="2" id="KW-0812">Transmembrane</keyword>
<evidence type="ECO:0000256" key="2">
    <source>
        <dbReference type="SAM" id="Phobius"/>
    </source>
</evidence>